<dbReference type="Proteomes" id="UP001152888">
    <property type="component" value="Unassembled WGS sequence"/>
</dbReference>
<evidence type="ECO:0000313" key="1">
    <source>
        <dbReference type="EMBL" id="CAH1973088.1"/>
    </source>
</evidence>
<proteinExistence type="predicted"/>
<comment type="caution">
    <text evidence="1">The sequence shown here is derived from an EMBL/GenBank/DDBJ whole genome shotgun (WGS) entry which is preliminary data.</text>
</comment>
<reference evidence="1" key="1">
    <citation type="submission" date="2022-03" db="EMBL/GenBank/DDBJ databases">
        <authorList>
            <person name="Sayadi A."/>
        </authorList>
    </citation>
    <scope>NUCLEOTIDE SEQUENCE</scope>
</reference>
<keyword evidence="2" id="KW-1185">Reference proteome</keyword>
<gene>
    <name evidence="1" type="ORF">ACAOBT_LOCUS10355</name>
</gene>
<evidence type="ECO:0000313" key="2">
    <source>
        <dbReference type="Proteomes" id="UP001152888"/>
    </source>
</evidence>
<dbReference type="EMBL" id="CAKOFQ010006805">
    <property type="protein sequence ID" value="CAH1973088.1"/>
    <property type="molecule type" value="Genomic_DNA"/>
</dbReference>
<organism evidence="1 2">
    <name type="scientific">Acanthoscelides obtectus</name>
    <name type="common">Bean weevil</name>
    <name type="synonym">Bruchus obtectus</name>
    <dbReference type="NCBI Taxonomy" id="200917"/>
    <lineage>
        <taxon>Eukaryota</taxon>
        <taxon>Metazoa</taxon>
        <taxon>Ecdysozoa</taxon>
        <taxon>Arthropoda</taxon>
        <taxon>Hexapoda</taxon>
        <taxon>Insecta</taxon>
        <taxon>Pterygota</taxon>
        <taxon>Neoptera</taxon>
        <taxon>Endopterygota</taxon>
        <taxon>Coleoptera</taxon>
        <taxon>Polyphaga</taxon>
        <taxon>Cucujiformia</taxon>
        <taxon>Chrysomeloidea</taxon>
        <taxon>Chrysomelidae</taxon>
        <taxon>Bruchinae</taxon>
        <taxon>Bruchini</taxon>
        <taxon>Acanthoscelides</taxon>
    </lineage>
</organism>
<accession>A0A9P0P9M6</accession>
<name>A0A9P0P9M6_ACAOB</name>
<dbReference type="AlphaFoldDB" id="A0A9P0P9M6"/>
<protein>
    <submittedName>
        <fullName evidence="1">Uncharacterized protein</fullName>
    </submittedName>
</protein>
<sequence>MKTARNLYKTINKYQTRQPSYSLLSLYKSIASQYPTFRKSAIQTLGQSGKSVLQLNLRNYTRLLYIYA</sequence>